<feature type="transmembrane region" description="Helical" evidence="7">
    <location>
        <begin position="50"/>
        <end position="71"/>
    </location>
</feature>
<name>A0A1F7YK89_9BACT</name>
<dbReference type="InterPro" id="IPR050321">
    <property type="entry name" value="Glycosyltr_2/OpgH_subfam"/>
</dbReference>
<evidence type="ECO:0000256" key="5">
    <source>
        <dbReference type="ARBA" id="ARBA00022989"/>
    </source>
</evidence>
<dbReference type="GO" id="GO:0005886">
    <property type="term" value="C:plasma membrane"/>
    <property type="evidence" value="ECO:0007669"/>
    <property type="project" value="TreeGrafter"/>
</dbReference>
<keyword evidence="4 7" id="KW-0812">Transmembrane</keyword>
<gene>
    <name evidence="9" type="ORF">A2627_04710</name>
</gene>
<evidence type="ECO:0000256" key="2">
    <source>
        <dbReference type="ARBA" id="ARBA00022676"/>
    </source>
</evidence>
<dbReference type="GO" id="GO:0016758">
    <property type="term" value="F:hexosyltransferase activity"/>
    <property type="evidence" value="ECO:0007669"/>
    <property type="project" value="TreeGrafter"/>
</dbReference>
<dbReference type="AlphaFoldDB" id="A0A1F7YK89"/>
<proteinExistence type="predicted"/>
<organism evidence="9 10">
    <name type="scientific">Candidatus Woesebacteria bacterium RIFCSPHIGHO2_01_FULL_39_28</name>
    <dbReference type="NCBI Taxonomy" id="1802496"/>
    <lineage>
        <taxon>Bacteria</taxon>
        <taxon>Candidatus Woeseibacteriota</taxon>
    </lineage>
</organism>
<evidence type="ECO:0000256" key="6">
    <source>
        <dbReference type="ARBA" id="ARBA00023136"/>
    </source>
</evidence>
<reference evidence="9 10" key="1">
    <citation type="journal article" date="2016" name="Nat. Commun.">
        <title>Thousands of microbial genomes shed light on interconnected biogeochemical processes in an aquifer system.</title>
        <authorList>
            <person name="Anantharaman K."/>
            <person name="Brown C.T."/>
            <person name="Hug L.A."/>
            <person name="Sharon I."/>
            <person name="Castelle C.J."/>
            <person name="Probst A.J."/>
            <person name="Thomas B.C."/>
            <person name="Singh A."/>
            <person name="Wilkins M.J."/>
            <person name="Karaoz U."/>
            <person name="Brodie E.L."/>
            <person name="Williams K.H."/>
            <person name="Hubbard S.S."/>
            <person name="Banfield J.F."/>
        </authorList>
    </citation>
    <scope>NUCLEOTIDE SEQUENCE [LARGE SCALE GENOMIC DNA]</scope>
</reference>
<feature type="domain" description="Glycosyltransferase 2-like" evidence="8">
    <location>
        <begin position="182"/>
        <end position="365"/>
    </location>
</feature>
<feature type="transmembrane region" description="Helical" evidence="7">
    <location>
        <begin position="18"/>
        <end position="38"/>
    </location>
</feature>
<keyword evidence="3" id="KW-0808">Transferase</keyword>
<evidence type="ECO:0000256" key="3">
    <source>
        <dbReference type="ARBA" id="ARBA00022679"/>
    </source>
</evidence>
<feature type="transmembrane region" description="Helical" evidence="7">
    <location>
        <begin position="463"/>
        <end position="486"/>
    </location>
</feature>
<dbReference type="InterPro" id="IPR001173">
    <property type="entry name" value="Glyco_trans_2-like"/>
</dbReference>
<comment type="caution">
    <text evidence="9">The sequence shown here is derived from an EMBL/GenBank/DDBJ whole genome shotgun (WGS) entry which is preliminary data.</text>
</comment>
<feature type="transmembrane region" description="Helical" evidence="7">
    <location>
        <begin position="424"/>
        <end position="443"/>
    </location>
</feature>
<dbReference type="PANTHER" id="PTHR43867:SF2">
    <property type="entry name" value="CELLULOSE SYNTHASE CATALYTIC SUBUNIT A [UDP-FORMING]"/>
    <property type="match status" value="1"/>
</dbReference>
<evidence type="ECO:0000256" key="1">
    <source>
        <dbReference type="ARBA" id="ARBA00004141"/>
    </source>
</evidence>
<keyword evidence="5 7" id="KW-1133">Transmembrane helix</keyword>
<dbReference type="EMBL" id="MGGI01000003">
    <property type="protein sequence ID" value="OGM27713.1"/>
    <property type="molecule type" value="Genomic_DNA"/>
</dbReference>
<feature type="transmembrane region" description="Helical" evidence="7">
    <location>
        <begin position="345"/>
        <end position="364"/>
    </location>
</feature>
<dbReference type="InterPro" id="IPR029044">
    <property type="entry name" value="Nucleotide-diphossugar_trans"/>
</dbReference>
<dbReference type="Pfam" id="PF13632">
    <property type="entry name" value="Glyco_trans_2_3"/>
    <property type="match status" value="1"/>
</dbReference>
<feature type="transmembrane region" description="Helical" evidence="7">
    <location>
        <begin position="493"/>
        <end position="517"/>
    </location>
</feature>
<feature type="transmembrane region" description="Helical" evidence="7">
    <location>
        <begin position="384"/>
        <end position="403"/>
    </location>
</feature>
<evidence type="ECO:0000256" key="7">
    <source>
        <dbReference type="SAM" id="Phobius"/>
    </source>
</evidence>
<dbReference type="PANTHER" id="PTHR43867">
    <property type="entry name" value="CELLULOSE SYNTHASE CATALYTIC SUBUNIT A [UDP-FORMING]"/>
    <property type="match status" value="1"/>
</dbReference>
<accession>A0A1F7YK89</accession>
<dbReference type="SUPFAM" id="SSF53448">
    <property type="entry name" value="Nucleotide-diphospho-sugar transferases"/>
    <property type="match status" value="1"/>
</dbReference>
<sequence>MNRKPPLLIEVMTRRQKLFFYTLFFLLLGFTVYFWVWWLNPNHLVGKIGFALNSALIAWNMLMPVYFFFFAAKMKKPNPQLAVSDGLKVAMIVTKVQSESFEIVKKTLSAMLSQKYPHDTWLADEDPTEEVIAWCRQNKVFVSTRKGVAEYHRDTWPRKKKCKEGNLAYFYDQWGYDKYDFVAQMDADHVPEIGYLEEMLRPFADPKVGYVSAPSICDANADKSWVARARLYAEATLHGPLQAGYNAGWAPLCIGSHYAVRTKALKEIGGLGPELAEDFSTSLLMNAYKWKGVHALDAHAHGDGPLTFTDFATQEYQWSKSLATILFTLTNKYWVKLKFKLKIQFMFLQLFYPLYGFSMLFAYLTPASAIISGVPLANVGYIEFLLHLLPLSLISLALIGLIIKNRFTRPQNYSIFSWELFMFHFIRWPWVVLGTSAAFFGVLKNRQNEIRITPKGYIANEKLPFKIVFPYLAISLISALVAILPLNHTYIKGYYYFALLNSTFYLIVLSIIFTTFLRQRDKLYVRK</sequence>
<keyword evidence="6 7" id="KW-0472">Membrane</keyword>
<evidence type="ECO:0000256" key="4">
    <source>
        <dbReference type="ARBA" id="ARBA00022692"/>
    </source>
</evidence>
<evidence type="ECO:0000259" key="8">
    <source>
        <dbReference type="Pfam" id="PF13632"/>
    </source>
</evidence>
<evidence type="ECO:0000313" key="10">
    <source>
        <dbReference type="Proteomes" id="UP000178851"/>
    </source>
</evidence>
<dbReference type="Proteomes" id="UP000178851">
    <property type="component" value="Unassembled WGS sequence"/>
</dbReference>
<protein>
    <recommendedName>
        <fullName evidence="8">Glycosyltransferase 2-like domain-containing protein</fullName>
    </recommendedName>
</protein>
<dbReference type="Gene3D" id="3.90.550.10">
    <property type="entry name" value="Spore Coat Polysaccharide Biosynthesis Protein SpsA, Chain A"/>
    <property type="match status" value="1"/>
</dbReference>
<comment type="subcellular location">
    <subcellularLocation>
        <location evidence="1">Membrane</location>
        <topology evidence="1">Multi-pass membrane protein</topology>
    </subcellularLocation>
</comment>
<keyword evidence="2" id="KW-0328">Glycosyltransferase</keyword>
<evidence type="ECO:0000313" key="9">
    <source>
        <dbReference type="EMBL" id="OGM27713.1"/>
    </source>
</evidence>